<protein>
    <submittedName>
        <fullName evidence="1">Uncharacterized protein</fullName>
    </submittedName>
</protein>
<dbReference type="Proteomes" id="UP000222485">
    <property type="component" value="Genome"/>
</dbReference>
<name>A0A1V0EE11_9CAUD</name>
<organism evidence="1 2">
    <name type="scientific">Caulobacter phage Ccr32</name>
    <dbReference type="NCBI Taxonomy" id="1959738"/>
    <lineage>
        <taxon>Viruses</taxon>
        <taxon>Duplodnaviria</taxon>
        <taxon>Heunggongvirae</taxon>
        <taxon>Uroviricota</taxon>
        <taxon>Caudoviricetes</taxon>
        <taxon>Jeanschmidtviridae</taxon>
        <taxon>Shapirovirus</taxon>
        <taxon>Shapirovirus cbk</taxon>
    </lineage>
</organism>
<proteinExistence type="predicted"/>
<dbReference type="EMBL" id="KY555146">
    <property type="protein sequence ID" value="ARB15151.1"/>
    <property type="molecule type" value="Genomic_DNA"/>
</dbReference>
<reference evidence="2" key="1">
    <citation type="journal article" date="2017" name="Curr. Microbiol.">
        <title>Genomic Diversity of Type B3 Bacteriophages of Caulobacter crescentus.</title>
        <authorList>
            <person name="Ash K.T."/>
            <person name="Drake K.M."/>
            <person name="Gibbs W.S."/>
            <person name="Ely B."/>
        </authorList>
    </citation>
    <scope>NUCLEOTIDE SEQUENCE [LARGE SCALE GENOMIC DNA]</scope>
</reference>
<evidence type="ECO:0000313" key="2">
    <source>
        <dbReference type="Proteomes" id="UP000222485"/>
    </source>
</evidence>
<sequence>MTRSTADIIARIKALEEDPSDFFGFQTNDLVCYLPFEAAKPWLNENATPEVWTPNVNTPEAIKQVILDYMEFAWDKANNRRGLSAGRSLDHMKAWLWMLEEDAAWVAALKLSDYTHYGKPQLRAICKRFGWDWTQWDDGRWSSREFGDDHAPEDVEEVGIIEPA</sequence>
<accession>A0A1V0EE11</accession>
<gene>
    <name evidence="1" type="ORF">Ccr32_gp233</name>
</gene>
<evidence type="ECO:0000313" key="1">
    <source>
        <dbReference type="EMBL" id="ARB15151.1"/>
    </source>
</evidence>